<feature type="region of interest" description="Disordered" evidence="2">
    <location>
        <begin position="704"/>
        <end position="726"/>
    </location>
</feature>
<dbReference type="PANTHER" id="PTHR13037:SF24">
    <property type="entry name" value="POLYCOMB PROTEIN PCL-RELATED"/>
    <property type="match status" value="1"/>
</dbReference>
<feature type="transmembrane region" description="Helical" evidence="3">
    <location>
        <begin position="88"/>
        <end position="110"/>
    </location>
</feature>
<feature type="transmembrane region" description="Helical" evidence="3">
    <location>
        <begin position="149"/>
        <end position="171"/>
    </location>
</feature>
<keyword evidence="3" id="KW-0812">Transmembrane</keyword>
<feature type="compositionally biased region" description="Low complexity" evidence="2">
    <location>
        <begin position="1940"/>
        <end position="1950"/>
    </location>
</feature>
<feature type="region of interest" description="Disordered" evidence="2">
    <location>
        <begin position="468"/>
        <end position="487"/>
    </location>
</feature>
<feature type="region of interest" description="Disordered" evidence="2">
    <location>
        <begin position="2310"/>
        <end position="2411"/>
    </location>
</feature>
<keyword evidence="1" id="KW-0945">Host-virus interaction</keyword>
<dbReference type="GeneID" id="9626864"/>
<feature type="region of interest" description="Disordered" evidence="2">
    <location>
        <begin position="575"/>
        <end position="610"/>
    </location>
</feature>
<feature type="compositionally biased region" description="Low complexity" evidence="2">
    <location>
        <begin position="2310"/>
        <end position="2324"/>
    </location>
</feature>
<gene>
    <name evidence="4" type="ORF">VOLCADRAFT_98515</name>
</gene>
<proteinExistence type="predicted"/>
<evidence type="ECO:0000313" key="4">
    <source>
        <dbReference type="EMBL" id="EFJ41515.1"/>
    </source>
</evidence>
<feature type="region of interest" description="Disordered" evidence="2">
    <location>
        <begin position="1940"/>
        <end position="1965"/>
    </location>
</feature>
<dbReference type="RefSeq" id="XP_002957460.1">
    <property type="nucleotide sequence ID" value="XM_002957414.1"/>
</dbReference>
<feature type="region of interest" description="Disordered" evidence="2">
    <location>
        <begin position="2173"/>
        <end position="2201"/>
    </location>
</feature>
<feature type="compositionally biased region" description="Polar residues" evidence="2">
    <location>
        <begin position="1147"/>
        <end position="1161"/>
    </location>
</feature>
<evidence type="ECO:0000256" key="1">
    <source>
        <dbReference type="ARBA" id="ARBA00022581"/>
    </source>
</evidence>
<dbReference type="PANTHER" id="PTHR13037">
    <property type="entry name" value="FORMIN"/>
    <property type="match status" value="1"/>
</dbReference>
<dbReference type="InParanoid" id="D8UFJ5"/>
<feature type="region of interest" description="Disordered" evidence="2">
    <location>
        <begin position="1141"/>
        <end position="1163"/>
    </location>
</feature>
<feature type="region of interest" description="Disordered" evidence="2">
    <location>
        <begin position="297"/>
        <end position="316"/>
    </location>
</feature>
<feature type="compositionally biased region" description="Polar residues" evidence="2">
    <location>
        <begin position="1883"/>
        <end position="1902"/>
    </location>
</feature>
<dbReference type="Proteomes" id="UP000001058">
    <property type="component" value="Unassembled WGS sequence"/>
</dbReference>
<protein>
    <submittedName>
        <fullName evidence="4">Uncharacterized protein</fullName>
    </submittedName>
</protein>
<feature type="transmembrane region" description="Helical" evidence="3">
    <location>
        <begin position="122"/>
        <end position="143"/>
    </location>
</feature>
<feature type="compositionally biased region" description="Basic and acidic residues" evidence="2">
    <location>
        <begin position="581"/>
        <end position="599"/>
    </location>
</feature>
<sequence>METFVLFCTERHIWNDILTTALITCMAHVHAAKLLDLLVCQQQGAWPWSGATFDYPCDGTVLSKAVSVIRNAHNTWQGIWRLQGPEMYLLFCVCANLSWFAIAVASIRSALVRRFYASGARVVLLVSTKYLPLDGAVLLWQAHVAPVGAVAQAAIAAADTACTFCCCWLLSDRWPYSFSTGTVLAVNLMLAVASLWLAERMEQSDRRAFEIAASKGVGSGTAELGVAQKGCKACLSGIAAVGESSGMAFGATCCDRVAMGMCDCGCMAKGAAVMNAGATAGIGDGCSNNSGVTLDGACGRPMPQAPQQQQEQQHRQQQPWCGLDVWSCLPRRPLTYPGNTVASGNGSGGNAAGPADGPAGAGSCSAGCGTVCSEVSSPGTLSSTRSLSRALPSFSTLSNNSAYGSGAGGSGISAIVLSETGGPSRSASRPSSCVGTPLVARPTVQQQQLQHQPSQRAAPGRVALALAVAPGQGPGPGNATGDRSTAASGGLAAGACPAMQLSTCTCASAQGPAAASHSAVKDICGVCATDSIGTAMASVPASDSAGLAPRQLVLSGAVNGGCSLVGSAIGGHLASTPPGRPELDRASSVRGVSGRDVKRGPLAGLLPTPHGLGTCSGTQHEGDADAARVGLPPSPAAAAAAESGVVSVCATSLLSAGPGPLRQLRRLVQNLAMRGAPAAAAAVVSPSPESQTAVMRACSRHTSTSGIDAPSVAKGNCPSASERPSEPRLCSYQREGAMVAATKARPDGAISAQQCGSGCPVVGEAKARPCSCCDSSAIAPDGHAAANGAVARRLRPPPAAAAPVCEAIVTEATHCALGAVSPSHMLVSADGVLTHTQQPVDLAAAQPHVRRPGGLAVWALSADTVAPIQQRQAVQLQTPFEFATIAAMPSAGPSQRGGACSAVAVGTGPMDSAAAEAGPVVASGRETIVPLSSIAAPAIRPLAPLDVATGLAGTCSGLDVPAFDSPCVALCAAAANSSTQRNFALAKSLASRGGSNAMYDMPALHHIRCSIKLSGLTPSDLPEGFVERVASLLAAAGGSAVAAAAAAAAGHSAPATPALAAVGTYVREGCVEIVADVLVPSEAAAAESLIVASAAGGAAEGGNGSSRISGAVSTGTPGLAPLLPIGEHVAAATVVMRPAAAVPSAPRQHQQQTPAESSSATALHPDRAAAEAMLELMEQSLLPQIHGTLGRPGRGISPMSPLTGGDVRMQAAVGSAQVEAWRQPLSAMATAAAATPLSPAAPQVPPPMTIVCVTPCCVTLRQASGDDTRDRRRPTVTLTIALAGVDASTGGARLPRVFVRHSGRCLAAVVRPCAVSYMGCPTITVELAMSGVRPGLLFLEVAAAAAGGTDGGGGGHGALSLPWPVLVVGDGRVAAEVMRVQHQLDATPLRGAGMADVTAAPHHAPSEAPTAPAALLPLALTPPVTGTTAPDDEEEGERGDGREEEEEDSSDNDSSWASSEELSLYSSACNNGAVVRAQVDLPVGGPVQHLTPALHSPEMCVGSSSSSVGDVSAGASDRYDGLGTGCAEALDGEVQMLLLRGLQPEQELLEGSLDLAAEYELTCRGGPALQSAAVGLGMRLLRFTVLRGWPAAATLLLKGLMVHCRLFFEEVRQLFPSPVAIGEGAAAAGSGGGMPLLHTAVMSGNMSMVRAVKAWAQRYRCNLPWDEPASAVGGLTPLHLAAVQENGRFAGAILGLWPDAEALWAVARDSDGRTPLEYAHMRALSGPAAAPTGSTWQLTGQPAASPPAPVVAEQAITAAAIQPATMATSSSAPPSLPPSQPQQQREAAAGSTETTVAMPPHTQPPPPPVLQGDAGGCRAVDRIVVGDGSTASATAATSEGFSSSCPSSILMTNATTTQGLHGQGNTFGRSYRPSDCGSVATGPDSQWSYSTSTTAQTQPNNQPLGTLQDLRSDLSPVQAAGVHHAINATLLSLANLPDMSSSGSGADGASAAGGGPTTATATEEAPASGTAAFLMGGNALQGQLLALAVAAQEQQQQQQQQQQHNLQPQTAPSGSVRAAFQLDMAGHKSHVASPLSPQMQNPSSHLSQQSSLRASPSTKMGPCSQPIRPPPWQQQQQQQQPGSEGTVLDATAAAAATMEMPPSGATAMSPPAPSNVILLSQPLTANPWHSSQQPQHKLATPTPTGLPLPSPRAPSRGHRLLANTLLSDHANSNSAASLRMRSPPGSIGSSPSPTIAAITGASSAGGASSSSSYSTHFTTTSAVSTFSLFSSAPRGLSCGPGDGQPTTSTRRAAFADDYAPSCLPTAASRTAGLTRMLALMVAGRGDGVAGDLNGALCNRGDALRLAPRQQQYERQYEGQQLRQQEQQHHRHHRHHHHHQEQQQEQQDHLLKASGAAHPEAASGGVKASACMVDDAGSHGHVGRGGPGSSDSVRCSGSVSGYGSSQSHEPTPVAQCALAGTAEGDGDMRFAGSDVAASPAQPLQRSPAVKLAAKAGASTRLLGLRLLLLGMLVLVVAVMLPAVLKLGNNLTDR</sequence>
<feature type="compositionally biased region" description="Basic residues" evidence="2">
    <location>
        <begin position="2328"/>
        <end position="2338"/>
    </location>
</feature>
<feature type="compositionally biased region" description="Low complexity" evidence="2">
    <location>
        <begin position="301"/>
        <end position="316"/>
    </location>
</feature>
<feature type="compositionally biased region" description="Low complexity" evidence="2">
    <location>
        <begin position="1452"/>
        <end position="1461"/>
    </location>
</feature>
<dbReference type="EMBL" id="GL378394">
    <property type="protein sequence ID" value="EFJ41515.1"/>
    <property type="molecule type" value="Genomic_DNA"/>
</dbReference>
<evidence type="ECO:0000313" key="5">
    <source>
        <dbReference type="Proteomes" id="UP000001058"/>
    </source>
</evidence>
<feature type="transmembrane region" description="Helical" evidence="3">
    <location>
        <begin position="2461"/>
        <end position="2483"/>
    </location>
</feature>
<dbReference type="Gene3D" id="1.25.40.20">
    <property type="entry name" value="Ankyrin repeat-containing domain"/>
    <property type="match status" value="1"/>
</dbReference>
<evidence type="ECO:0000256" key="3">
    <source>
        <dbReference type="SAM" id="Phobius"/>
    </source>
</evidence>
<keyword evidence="3" id="KW-0472">Membrane</keyword>
<feature type="compositionally biased region" description="Low complexity" evidence="2">
    <location>
        <begin position="2182"/>
        <end position="2201"/>
    </location>
</feature>
<dbReference type="SUPFAM" id="SSF48403">
    <property type="entry name" value="Ankyrin repeat"/>
    <property type="match status" value="1"/>
</dbReference>
<name>D8UFJ5_VOLCA</name>
<feature type="region of interest" description="Disordered" evidence="2">
    <location>
        <begin position="2126"/>
        <end position="2153"/>
    </location>
</feature>
<feature type="region of interest" description="Disordered" evidence="2">
    <location>
        <begin position="2027"/>
        <end position="2087"/>
    </location>
</feature>
<feature type="region of interest" description="Disordered" evidence="2">
    <location>
        <begin position="1727"/>
        <end position="1749"/>
    </location>
</feature>
<dbReference type="InterPro" id="IPR036770">
    <property type="entry name" value="Ankyrin_rpt-contain_sf"/>
</dbReference>
<dbReference type="OrthoDB" id="552405at2759"/>
<feature type="region of interest" description="Disordered" evidence="2">
    <location>
        <begin position="1765"/>
        <end position="1815"/>
    </location>
</feature>
<organism evidence="5">
    <name type="scientific">Volvox carteri f. nagariensis</name>
    <dbReference type="NCBI Taxonomy" id="3068"/>
    <lineage>
        <taxon>Eukaryota</taxon>
        <taxon>Viridiplantae</taxon>
        <taxon>Chlorophyta</taxon>
        <taxon>core chlorophytes</taxon>
        <taxon>Chlorophyceae</taxon>
        <taxon>CS clade</taxon>
        <taxon>Chlamydomonadales</taxon>
        <taxon>Volvocaceae</taxon>
        <taxon>Volvox</taxon>
    </lineage>
</organism>
<feature type="transmembrane region" description="Helical" evidence="3">
    <location>
        <begin position="178"/>
        <end position="198"/>
    </location>
</feature>
<feature type="region of interest" description="Disordered" evidence="2">
    <location>
        <begin position="1860"/>
        <end position="1902"/>
    </location>
</feature>
<evidence type="ECO:0000256" key="2">
    <source>
        <dbReference type="SAM" id="MobiDB-lite"/>
    </source>
</evidence>
<feature type="compositionally biased region" description="Acidic residues" evidence="2">
    <location>
        <begin position="1430"/>
        <end position="1451"/>
    </location>
</feature>
<dbReference type="KEGG" id="vcn:VOLCADRAFT_98515"/>
<feature type="compositionally biased region" description="Basic and acidic residues" evidence="2">
    <location>
        <begin position="2339"/>
        <end position="2350"/>
    </location>
</feature>
<keyword evidence="3" id="KW-1133">Transmembrane helix</keyword>
<accession>D8UFJ5</accession>
<feature type="compositionally biased region" description="Polar residues" evidence="2">
    <location>
        <begin position="2035"/>
        <end position="2058"/>
    </location>
</feature>
<keyword evidence="5" id="KW-1185">Reference proteome</keyword>
<reference evidence="4 5" key="1">
    <citation type="journal article" date="2010" name="Science">
        <title>Genomic analysis of organismal complexity in the multicellular green alga Volvox carteri.</title>
        <authorList>
            <person name="Prochnik S.E."/>
            <person name="Umen J."/>
            <person name="Nedelcu A.M."/>
            <person name="Hallmann A."/>
            <person name="Miller S.M."/>
            <person name="Nishii I."/>
            <person name="Ferris P."/>
            <person name="Kuo A."/>
            <person name="Mitros T."/>
            <person name="Fritz-Laylin L.K."/>
            <person name="Hellsten U."/>
            <person name="Chapman J."/>
            <person name="Simakov O."/>
            <person name="Rensing S.A."/>
            <person name="Terry A."/>
            <person name="Pangilinan J."/>
            <person name="Kapitonov V."/>
            <person name="Jurka J."/>
            <person name="Salamov A."/>
            <person name="Shapiro H."/>
            <person name="Schmutz J."/>
            <person name="Grimwood J."/>
            <person name="Lindquist E."/>
            <person name="Lucas S."/>
            <person name="Grigoriev I.V."/>
            <person name="Schmitt R."/>
            <person name="Kirk D."/>
            <person name="Rokhsar D.S."/>
        </authorList>
    </citation>
    <scope>NUCLEOTIDE SEQUENCE [LARGE SCALE GENOMIC DNA]</scope>
    <source>
        <strain evidence="5">f. Nagariensis / Eve</strain>
    </source>
</reference>
<feature type="compositionally biased region" description="Low complexity" evidence="2">
    <location>
        <begin position="2388"/>
        <end position="2406"/>
    </location>
</feature>
<feature type="compositionally biased region" description="Polar residues" evidence="2">
    <location>
        <begin position="2126"/>
        <end position="2135"/>
    </location>
</feature>
<feature type="region of interest" description="Disordered" evidence="2">
    <location>
        <begin position="1421"/>
        <end position="1461"/>
    </location>
</feature>